<dbReference type="KEGG" id="pbap:Pla133_13250"/>
<proteinExistence type="predicted"/>
<accession>A0A518BGZ2</accession>
<sequence length="138" mass="14597">MKLHTPSAVAGAFALVGLMTSLTLLVSCGESDPGERGDRSSAQQSINWYSGGSLHQADGGDWRQATEPNRLATAADFVAILHSNDNGQGALTRDRLKQKAQVLVSELNAATEGGVADSQAVSELAAMIWLMSEELRSR</sequence>
<protein>
    <submittedName>
        <fullName evidence="1">Uncharacterized protein</fullName>
    </submittedName>
</protein>
<keyword evidence="2" id="KW-1185">Reference proteome</keyword>
<gene>
    <name evidence="1" type="ORF">Pla133_13250</name>
</gene>
<name>A0A518BGZ2_9BACT</name>
<dbReference type="RefSeq" id="WP_145063656.1">
    <property type="nucleotide sequence ID" value="NZ_CP036287.1"/>
</dbReference>
<dbReference type="EMBL" id="CP036287">
    <property type="protein sequence ID" value="QDU66259.1"/>
    <property type="molecule type" value="Genomic_DNA"/>
</dbReference>
<dbReference type="AlphaFoldDB" id="A0A518BGZ2"/>
<evidence type="ECO:0000313" key="2">
    <source>
        <dbReference type="Proteomes" id="UP000316921"/>
    </source>
</evidence>
<reference evidence="1 2" key="1">
    <citation type="submission" date="2019-02" db="EMBL/GenBank/DDBJ databases">
        <title>Deep-cultivation of Planctomycetes and their phenomic and genomic characterization uncovers novel biology.</title>
        <authorList>
            <person name="Wiegand S."/>
            <person name="Jogler M."/>
            <person name="Boedeker C."/>
            <person name="Pinto D."/>
            <person name="Vollmers J."/>
            <person name="Rivas-Marin E."/>
            <person name="Kohn T."/>
            <person name="Peeters S.H."/>
            <person name="Heuer A."/>
            <person name="Rast P."/>
            <person name="Oberbeckmann S."/>
            <person name="Bunk B."/>
            <person name="Jeske O."/>
            <person name="Meyerdierks A."/>
            <person name="Storesund J.E."/>
            <person name="Kallscheuer N."/>
            <person name="Luecker S."/>
            <person name="Lage O.M."/>
            <person name="Pohl T."/>
            <person name="Merkel B.J."/>
            <person name="Hornburger P."/>
            <person name="Mueller R.-W."/>
            <person name="Bruemmer F."/>
            <person name="Labrenz M."/>
            <person name="Spormann A.M."/>
            <person name="Op den Camp H."/>
            <person name="Overmann J."/>
            <person name="Amann R."/>
            <person name="Jetten M.S.M."/>
            <person name="Mascher T."/>
            <person name="Medema M.H."/>
            <person name="Devos D.P."/>
            <person name="Kaster A.-K."/>
            <person name="Ovreas L."/>
            <person name="Rohde M."/>
            <person name="Galperin M.Y."/>
            <person name="Jogler C."/>
        </authorList>
    </citation>
    <scope>NUCLEOTIDE SEQUENCE [LARGE SCALE GENOMIC DNA]</scope>
    <source>
        <strain evidence="1 2">Pla133</strain>
    </source>
</reference>
<dbReference type="PROSITE" id="PS51257">
    <property type="entry name" value="PROKAR_LIPOPROTEIN"/>
    <property type="match status" value="1"/>
</dbReference>
<organism evidence="1 2">
    <name type="scientific">Engelhardtia mirabilis</name>
    <dbReference type="NCBI Taxonomy" id="2528011"/>
    <lineage>
        <taxon>Bacteria</taxon>
        <taxon>Pseudomonadati</taxon>
        <taxon>Planctomycetota</taxon>
        <taxon>Planctomycetia</taxon>
        <taxon>Planctomycetia incertae sedis</taxon>
        <taxon>Engelhardtia</taxon>
    </lineage>
</organism>
<evidence type="ECO:0000313" key="1">
    <source>
        <dbReference type="EMBL" id="QDU66259.1"/>
    </source>
</evidence>
<dbReference type="Proteomes" id="UP000316921">
    <property type="component" value="Chromosome"/>
</dbReference>